<evidence type="ECO:0000256" key="7">
    <source>
        <dbReference type="ARBA" id="ARBA00023237"/>
    </source>
</evidence>
<feature type="signal peptide" evidence="9">
    <location>
        <begin position="1"/>
        <end position="22"/>
    </location>
</feature>
<reference evidence="10 11" key="1">
    <citation type="submission" date="2024-02" db="EMBL/GenBank/DDBJ databases">
        <title>Bacteria isolated from the canopy kelp, Nereocystis luetkeana.</title>
        <authorList>
            <person name="Pfister C.A."/>
            <person name="Younker I.T."/>
            <person name="Light S.H."/>
        </authorList>
    </citation>
    <scope>NUCLEOTIDE SEQUENCE [LARGE SCALE GENOMIC DNA]</scope>
    <source>
        <strain evidence="10 11">TI.5.07</strain>
    </source>
</reference>
<accession>A0ABU9GI53</accession>
<keyword evidence="5" id="KW-0812">Transmembrane</keyword>
<feature type="chain" id="PRO_5047142523" evidence="9">
    <location>
        <begin position="23"/>
        <end position="434"/>
    </location>
</feature>
<keyword evidence="7" id="KW-0998">Cell outer membrane</keyword>
<evidence type="ECO:0000313" key="11">
    <source>
        <dbReference type="Proteomes" id="UP001378242"/>
    </source>
</evidence>
<dbReference type="InterPro" id="IPR003423">
    <property type="entry name" value="OMP_efflux"/>
</dbReference>
<keyword evidence="4" id="KW-1134">Transmembrane beta strand</keyword>
<gene>
    <name evidence="10" type="ORF">V6243_13215</name>
</gene>
<keyword evidence="6" id="KW-0472">Membrane</keyword>
<evidence type="ECO:0000256" key="8">
    <source>
        <dbReference type="SAM" id="MobiDB-lite"/>
    </source>
</evidence>
<evidence type="ECO:0000256" key="3">
    <source>
        <dbReference type="ARBA" id="ARBA00022448"/>
    </source>
</evidence>
<dbReference type="PANTHER" id="PTHR30026:SF22">
    <property type="entry name" value="OUTER MEMBRANE EFFLUX PROTEIN"/>
    <property type="match status" value="1"/>
</dbReference>
<dbReference type="PANTHER" id="PTHR30026">
    <property type="entry name" value="OUTER MEMBRANE PROTEIN TOLC"/>
    <property type="match status" value="1"/>
</dbReference>
<dbReference type="Gene3D" id="1.20.1600.10">
    <property type="entry name" value="Outer membrane efflux proteins (OEP)"/>
    <property type="match status" value="1"/>
</dbReference>
<keyword evidence="11" id="KW-1185">Reference proteome</keyword>
<proteinExistence type="inferred from homology"/>
<evidence type="ECO:0000256" key="6">
    <source>
        <dbReference type="ARBA" id="ARBA00023136"/>
    </source>
</evidence>
<evidence type="ECO:0000256" key="9">
    <source>
        <dbReference type="SAM" id="SignalP"/>
    </source>
</evidence>
<evidence type="ECO:0000256" key="2">
    <source>
        <dbReference type="ARBA" id="ARBA00007613"/>
    </source>
</evidence>
<keyword evidence="9" id="KW-0732">Signal</keyword>
<evidence type="ECO:0000256" key="4">
    <source>
        <dbReference type="ARBA" id="ARBA00022452"/>
    </source>
</evidence>
<dbReference type="InterPro" id="IPR051906">
    <property type="entry name" value="TolC-like"/>
</dbReference>
<protein>
    <submittedName>
        <fullName evidence="10">TolC family outer membrane protein</fullName>
    </submittedName>
</protein>
<comment type="subcellular location">
    <subcellularLocation>
        <location evidence="1">Cell outer membrane</location>
    </subcellularLocation>
</comment>
<dbReference type="Pfam" id="PF02321">
    <property type="entry name" value="OEP"/>
    <property type="match status" value="2"/>
</dbReference>
<dbReference type="Proteomes" id="UP001378242">
    <property type="component" value="Unassembled WGS sequence"/>
</dbReference>
<dbReference type="EMBL" id="JBAKAP010000015">
    <property type="protein sequence ID" value="MEL0617785.1"/>
    <property type="molecule type" value="Genomic_DNA"/>
</dbReference>
<evidence type="ECO:0000256" key="5">
    <source>
        <dbReference type="ARBA" id="ARBA00022692"/>
    </source>
</evidence>
<organism evidence="10 11">
    <name type="scientific">Cobetia marina</name>
    <name type="common">Deleya marina</name>
    <dbReference type="NCBI Taxonomy" id="28258"/>
    <lineage>
        <taxon>Bacteria</taxon>
        <taxon>Pseudomonadati</taxon>
        <taxon>Pseudomonadota</taxon>
        <taxon>Gammaproteobacteria</taxon>
        <taxon>Oceanospirillales</taxon>
        <taxon>Halomonadaceae</taxon>
        <taxon>Cobetia</taxon>
    </lineage>
</organism>
<name>A0ABU9GI53_COBMA</name>
<comment type="similarity">
    <text evidence="2">Belongs to the outer membrane factor (OMF) (TC 1.B.17) family.</text>
</comment>
<keyword evidence="3" id="KW-0813">Transport</keyword>
<sequence>MKKTLLALSVMAGMSSSLSASAQSLEEAVSKAVMENPRTRLQVTRHIQRLEEAEVQRGAYRPTVDLTGRLGYGKFDSEDDGVNDEDDWHDYRRLDLTIRQLLWDGDTTIERIRQAETEADYQRLQTAAEANDVALDTAGAYLDVMRDELILKYAQANLDAHRRISSDIGRRAESGLGARSDVRQVDGRLANAEASVLSARNNLEDSRSAYLRLVGELPTDLNLPSLDTDLISADVESAYVQANQRNPLLAAARVSIDAARHEVNAEKGDNYPEFSIEGNRTLTDDYDQDESSSDDWSVELVMRYNLYRGGRDQAEIRGRQAALETVEHDNDRVMRDVRDEIRLAWNARENLKRQIDYLESYVRAATDTRESYRKQFDIGRRTLLDLLDSESELFTSQQNLIRARFDLETANYRLLSATGALLDSMNVAVPTRQG</sequence>
<evidence type="ECO:0000256" key="1">
    <source>
        <dbReference type="ARBA" id="ARBA00004442"/>
    </source>
</evidence>
<feature type="region of interest" description="Disordered" evidence="8">
    <location>
        <begin position="269"/>
        <end position="291"/>
    </location>
</feature>
<dbReference type="SUPFAM" id="SSF56954">
    <property type="entry name" value="Outer membrane efflux proteins (OEP)"/>
    <property type="match status" value="1"/>
</dbReference>
<dbReference type="NCBIfam" id="TIGR01844">
    <property type="entry name" value="type_I_sec_TolC"/>
    <property type="match status" value="1"/>
</dbReference>
<evidence type="ECO:0000313" key="10">
    <source>
        <dbReference type="EMBL" id="MEL0617785.1"/>
    </source>
</evidence>
<dbReference type="RefSeq" id="WP_176493571.1">
    <property type="nucleotide sequence ID" value="NZ_CP047970.1"/>
</dbReference>
<dbReference type="InterPro" id="IPR010130">
    <property type="entry name" value="T1SS_OMP_TolC"/>
</dbReference>
<comment type="caution">
    <text evidence="10">The sequence shown here is derived from an EMBL/GenBank/DDBJ whole genome shotgun (WGS) entry which is preliminary data.</text>
</comment>